<protein>
    <recommendedName>
        <fullName evidence="6">Amino acid transporter transmembrane domain-containing protein</fullName>
    </recommendedName>
</protein>
<dbReference type="EMBL" id="KV907496">
    <property type="protein sequence ID" value="OOF97801.1"/>
    <property type="molecule type" value="Genomic_DNA"/>
</dbReference>
<gene>
    <name evidence="7" type="ORF">ASPCADRAFT_394698</name>
</gene>
<feature type="transmembrane region" description="Helical" evidence="5">
    <location>
        <begin position="126"/>
        <end position="148"/>
    </location>
</feature>
<evidence type="ECO:0000313" key="8">
    <source>
        <dbReference type="Proteomes" id="UP000188318"/>
    </source>
</evidence>
<dbReference type="VEuPathDB" id="FungiDB:ASPCADRAFT_394698"/>
<name>A0A1R3RTJ4_ASPC5</name>
<feature type="transmembrane region" description="Helical" evidence="5">
    <location>
        <begin position="88"/>
        <end position="114"/>
    </location>
</feature>
<evidence type="ECO:0000256" key="2">
    <source>
        <dbReference type="ARBA" id="ARBA00022692"/>
    </source>
</evidence>
<dbReference type="STRING" id="602072.A0A1R3RTJ4"/>
<keyword evidence="8" id="KW-1185">Reference proteome</keyword>
<dbReference type="OMA" id="MAWIIST"/>
<feature type="transmembrane region" description="Helical" evidence="5">
    <location>
        <begin position="27"/>
        <end position="48"/>
    </location>
</feature>
<evidence type="ECO:0000313" key="7">
    <source>
        <dbReference type="EMBL" id="OOF97801.1"/>
    </source>
</evidence>
<keyword evidence="2 5" id="KW-0812">Transmembrane</keyword>
<dbReference type="Pfam" id="PF01490">
    <property type="entry name" value="Aa_trans"/>
    <property type="match status" value="2"/>
</dbReference>
<evidence type="ECO:0000256" key="1">
    <source>
        <dbReference type="ARBA" id="ARBA00004370"/>
    </source>
</evidence>
<feature type="transmembrane region" description="Helical" evidence="5">
    <location>
        <begin position="60"/>
        <end position="82"/>
    </location>
</feature>
<accession>A0A1R3RTJ4</accession>
<dbReference type="GO" id="GO:0016020">
    <property type="term" value="C:membrane"/>
    <property type="evidence" value="ECO:0007669"/>
    <property type="project" value="UniProtKB-SubCell"/>
</dbReference>
<keyword evidence="3 5" id="KW-1133">Transmembrane helix</keyword>
<feature type="transmembrane region" description="Helical" evidence="5">
    <location>
        <begin position="217"/>
        <end position="239"/>
    </location>
</feature>
<organism evidence="7 8">
    <name type="scientific">Aspergillus carbonarius (strain ITEM 5010)</name>
    <dbReference type="NCBI Taxonomy" id="602072"/>
    <lineage>
        <taxon>Eukaryota</taxon>
        <taxon>Fungi</taxon>
        <taxon>Dikarya</taxon>
        <taxon>Ascomycota</taxon>
        <taxon>Pezizomycotina</taxon>
        <taxon>Eurotiomycetes</taxon>
        <taxon>Eurotiomycetidae</taxon>
        <taxon>Eurotiales</taxon>
        <taxon>Aspergillaceae</taxon>
        <taxon>Aspergillus</taxon>
        <taxon>Aspergillus subgen. Circumdati</taxon>
    </lineage>
</organism>
<comment type="subcellular location">
    <subcellularLocation>
        <location evidence="1">Membrane</location>
    </subcellularLocation>
</comment>
<evidence type="ECO:0000256" key="4">
    <source>
        <dbReference type="ARBA" id="ARBA00023136"/>
    </source>
</evidence>
<dbReference type="Proteomes" id="UP000188318">
    <property type="component" value="Unassembled WGS sequence"/>
</dbReference>
<proteinExistence type="predicted"/>
<evidence type="ECO:0000256" key="3">
    <source>
        <dbReference type="ARBA" id="ARBA00022989"/>
    </source>
</evidence>
<evidence type="ECO:0000256" key="5">
    <source>
        <dbReference type="SAM" id="Phobius"/>
    </source>
</evidence>
<dbReference type="InterPro" id="IPR013057">
    <property type="entry name" value="AA_transpt_TM"/>
</dbReference>
<evidence type="ECO:0000259" key="6">
    <source>
        <dbReference type="Pfam" id="PF01490"/>
    </source>
</evidence>
<feature type="domain" description="Amino acid transporter transmembrane" evidence="6">
    <location>
        <begin position="183"/>
        <end position="276"/>
    </location>
</feature>
<dbReference type="AlphaFoldDB" id="A0A1R3RTJ4"/>
<feature type="transmembrane region" description="Helical" evidence="5">
    <location>
        <begin position="259"/>
        <end position="280"/>
    </location>
</feature>
<reference evidence="8" key="1">
    <citation type="journal article" date="2017" name="Genome Biol.">
        <title>Comparative genomics reveals high biological diversity and specific adaptations in the industrially and medically important fungal genus Aspergillus.</title>
        <authorList>
            <person name="de Vries R.P."/>
            <person name="Riley R."/>
            <person name="Wiebenga A."/>
            <person name="Aguilar-Osorio G."/>
            <person name="Amillis S."/>
            <person name="Uchima C.A."/>
            <person name="Anderluh G."/>
            <person name="Asadollahi M."/>
            <person name="Askin M."/>
            <person name="Barry K."/>
            <person name="Battaglia E."/>
            <person name="Bayram O."/>
            <person name="Benocci T."/>
            <person name="Braus-Stromeyer S.A."/>
            <person name="Caldana C."/>
            <person name="Canovas D."/>
            <person name="Cerqueira G.C."/>
            <person name="Chen F."/>
            <person name="Chen W."/>
            <person name="Choi C."/>
            <person name="Clum A."/>
            <person name="Dos Santos R.A."/>
            <person name="Damasio A.R."/>
            <person name="Diallinas G."/>
            <person name="Emri T."/>
            <person name="Fekete E."/>
            <person name="Flipphi M."/>
            <person name="Freyberg S."/>
            <person name="Gallo A."/>
            <person name="Gournas C."/>
            <person name="Habgood R."/>
            <person name="Hainaut M."/>
            <person name="Harispe M.L."/>
            <person name="Henrissat B."/>
            <person name="Hilden K.S."/>
            <person name="Hope R."/>
            <person name="Hossain A."/>
            <person name="Karabika E."/>
            <person name="Karaffa L."/>
            <person name="Karanyi Z."/>
            <person name="Krasevec N."/>
            <person name="Kuo A."/>
            <person name="Kusch H."/>
            <person name="LaButti K."/>
            <person name="Lagendijk E.L."/>
            <person name="Lapidus A."/>
            <person name="Levasseur A."/>
            <person name="Lindquist E."/>
            <person name="Lipzen A."/>
            <person name="Logrieco A.F."/>
            <person name="MacCabe A."/>
            <person name="Maekelae M.R."/>
            <person name="Malavazi I."/>
            <person name="Melin P."/>
            <person name="Meyer V."/>
            <person name="Mielnichuk N."/>
            <person name="Miskei M."/>
            <person name="Molnar A.P."/>
            <person name="Mule G."/>
            <person name="Ngan C.Y."/>
            <person name="Orejas M."/>
            <person name="Orosz E."/>
            <person name="Ouedraogo J.P."/>
            <person name="Overkamp K.M."/>
            <person name="Park H.-S."/>
            <person name="Perrone G."/>
            <person name="Piumi F."/>
            <person name="Punt P.J."/>
            <person name="Ram A.F."/>
            <person name="Ramon A."/>
            <person name="Rauscher S."/>
            <person name="Record E."/>
            <person name="Riano-Pachon D.M."/>
            <person name="Robert V."/>
            <person name="Roehrig J."/>
            <person name="Ruller R."/>
            <person name="Salamov A."/>
            <person name="Salih N.S."/>
            <person name="Samson R.A."/>
            <person name="Sandor E."/>
            <person name="Sanguinetti M."/>
            <person name="Schuetze T."/>
            <person name="Sepcic K."/>
            <person name="Shelest E."/>
            <person name="Sherlock G."/>
            <person name="Sophianopoulou V."/>
            <person name="Squina F.M."/>
            <person name="Sun H."/>
            <person name="Susca A."/>
            <person name="Todd R.B."/>
            <person name="Tsang A."/>
            <person name="Unkles S.E."/>
            <person name="van de Wiele N."/>
            <person name="van Rossen-Uffink D."/>
            <person name="Oliveira J.V."/>
            <person name="Vesth T.C."/>
            <person name="Visser J."/>
            <person name="Yu J.-H."/>
            <person name="Zhou M."/>
            <person name="Andersen M.R."/>
            <person name="Archer D.B."/>
            <person name="Baker S.E."/>
            <person name="Benoit I."/>
            <person name="Brakhage A.A."/>
            <person name="Braus G.H."/>
            <person name="Fischer R."/>
            <person name="Frisvad J.C."/>
            <person name="Goldman G.H."/>
            <person name="Houbraken J."/>
            <person name="Oakley B."/>
            <person name="Pocsi I."/>
            <person name="Scazzocchio C."/>
            <person name="Seiboth B."/>
            <person name="vanKuyk P.A."/>
            <person name="Wortman J."/>
            <person name="Dyer P.S."/>
            <person name="Grigoriev I.V."/>
        </authorList>
    </citation>
    <scope>NUCLEOTIDE SEQUENCE [LARGE SCALE GENOMIC DNA]</scope>
    <source>
        <strain evidence="8">ITEM 5010</strain>
    </source>
</reference>
<sequence>MFVLLLAFTTGSHVLTGTIALVYIVDAPTICALVWGIASGVLLFLLALPPSFHEFAILGYIDFASISSASSGPIASAAWSLWPPEGSDFSACLSACTNIVFAYSFAVGQFSFMAEMHDPEDFVKSIVSLGLIEIIIYTLTGSLIYAFVGANVSSPALLSAGKLVARVAFGFALPDSSVRFVDTPRAWAIWTGLIALLTLISWIIAEAIPIFNGLLSLMASLFVTGFTFYFPALFWFSLLREGRWYDGWKNICLSILNGIILWMGLFVLVAGAYASVQVIISGFRTGNMRRPFTCASSQYT</sequence>
<feature type="domain" description="Amino acid transporter transmembrane" evidence="6">
    <location>
        <begin position="2"/>
        <end position="163"/>
    </location>
</feature>
<keyword evidence="4 5" id="KW-0472">Membrane</keyword>
<feature type="transmembrane region" description="Helical" evidence="5">
    <location>
        <begin position="187"/>
        <end position="205"/>
    </location>
</feature>
<dbReference type="OrthoDB" id="655540at2759"/>